<dbReference type="Pfam" id="PF13458">
    <property type="entry name" value="Peripla_BP_6"/>
    <property type="match status" value="1"/>
</dbReference>
<proteinExistence type="inferred from homology"/>
<evidence type="ECO:0000256" key="3">
    <source>
        <dbReference type="ARBA" id="ARBA00022970"/>
    </source>
</evidence>
<evidence type="ECO:0000313" key="6">
    <source>
        <dbReference type="Proteomes" id="UP000643405"/>
    </source>
</evidence>
<dbReference type="PANTHER" id="PTHR30483:SF6">
    <property type="entry name" value="PERIPLASMIC BINDING PROTEIN OF ABC TRANSPORTER FOR NATURAL AMINO ACIDS"/>
    <property type="match status" value="1"/>
</dbReference>
<organism evidence="5 6">
    <name type="scientific">Oryzicola mucosus</name>
    <dbReference type="NCBI Taxonomy" id="2767425"/>
    <lineage>
        <taxon>Bacteria</taxon>
        <taxon>Pseudomonadati</taxon>
        <taxon>Pseudomonadota</taxon>
        <taxon>Alphaproteobacteria</taxon>
        <taxon>Hyphomicrobiales</taxon>
        <taxon>Phyllobacteriaceae</taxon>
        <taxon>Oryzicola</taxon>
    </lineage>
</organism>
<comment type="caution">
    <text evidence="5">The sequence shown here is derived from an EMBL/GenBank/DDBJ whole genome shotgun (WGS) entry which is preliminary data.</text>
</comment>
<gene>
    <name evidence="5" type="ORF">ICI42_22145</name>
</gene>
<dbReference type="InterPro" id="IPR028082">
    <property type="entry name" value="Peripla_BP_I"/>
</dbReference>
<evidence type="ECO:0000313" key="5">
    <source>
        <dbReference type="EMBL" id="MBD0417347.1"/>
    </source>
</evidence>
<reference evidence="5" key="1">
    <citation type="submission" date="2020-09" db="EMBL/GenBank/DDBJ databases">
        <title>Genome seq and assembly of Tianweitania sp.</title>
        <authorList>
            <person name="Chhetri G."/>
        </authorList>
    </citation>
    <scope>NUCLEOTIDE SEQUENCE</scope>
    <source>
        <strain evidence="5">Rool2</strain>
    </source>
</reference>
<feature type="domain" description="Leucine-binding protein" evidence="4">
    <location>
        <begin position="22"/>
        <end position="364"/>
    </location>
</feature>
<dbReference type="AlphaFoldDB" id="A0A8J6PZR3"/>
<keyword evidence="3" id="KW-0813">Transport</keyword>
<dbReference type="GO" id="GO:0006865">
    <property type="term" value="P:amino acid transport"/>
    <property type="evidence" value="ECO:0007669"/>
    <property type="project" value="UniProtKB-KW"/>
</dbReference>
<dbReference type="SUPFAM" id="SSF53822">
    <property type="entry name" value="Periplasmic binding protein-like I"/>
    <property type="match status" value="1"/>
</dbReference>
<dbReference type="InterPro" id="IPR028081">
    <property type="entry name" value="Leu-bd"/>
</dbReference>
<dbReference type="Proteomes" id="UP000643405">
    <property type="component" value="Unassembled WGS sequence"/>
</dbReference>
<dbReference type="EMBL" id="JACVVX010000012">
    <property type="protein sequence ID" value="MBD0417347.1"/>
    <property type="molecule type" value="Genomic_DNA"/>
</dbReference>
<dbReference type="Gene3D" id="3.40.50.2300">
    <property type="match status" value="2"/>
</dbReference>
<comment type="similarity">
    <text evidence="1">Belongs to the leucine-binding protein family.</text>
</comment>
<name>A0A8J6PZR3_9HYPH</name>
<dbReference type="PANTHER" id="PTHR30483">
    <property type="entry name" value="LEUCINE-SPECIFIC-BINDING PROTEIN"/>
    <property type="match status" value="1"/>
</dbReference>
<evidence type="ECO:0000256" key="2">
    <source>
        <dbReference type="ARBA" id="ARBA00022729"/>
    </source>
</evidence>
<accession>A0A8J6PZR3</accession>
<evidence type="ECO:0000259" key="4">
    <source>
        <dbReference type="Pfam" id="PF13458"/>
    </source>
</evidence>
<evidence type="ECO:0000256" key="1">
    <source>
        <dbReference type="ARBA" id="ARBA00010062"/>
    </source>
</evidence>
<protein>
    <submittedName>
        <fullName evidence="5">ABC transporter substrate-binding protein</fullName>
    </submittedName>
</protein>
<sequence length="392" mass="41294">MGAVAIGALGISGPLLAQSNEPIKLGLLISHTGGDAISGLNGKAGVTLAVDEINKAGGILGRQVEIVAADDQSDPTAAVNEARRLSSQEKVDLVFGPQSSQRTLAVLPVFTDAKIPQISTSGSLEITPQKGPYNFSVQANADAQGYHMAHYVTDVLKAKTAAILTDNGAQALSGVPYIKKYLEEGGATVTGVQEFPFRSEDKTAQLLSLKSGNPDSLVIWANTPEDLGVLMNNLADIGWDDVPLSGPNATVMQAASAAKIADPNQFDKVAGVAYVGWTYCPGDDMTKNPFVEFKERLKAANPSNYDSLLPTISGYAYDGIMVMKAAMEATGGTDPEEIKTWIENNADKVATVSGPMKASAESHFLAGREVLTPILNPLDVNEQGLFKRADCK</sequence>
<keyword evidence="6" id="KW-1185">Reference proteome</keyword>
<dbReference type="InterPro" id="IPR051010">
    <property type="entry name" value="BCAA_transport"/>
</dbReference>
<keyword evidence="3" id="KW-0029">Amino-acid transport</keyword>
<keyword evidence="2" id="KW-0732">Signal</keyword>
<dbReference type="RefSeq" id="WP_188166787.1">
    <property type="nucleotide sequence ID" value="NZ_JACVVX010000012.1"/>
</dbReference>